<dbReference type="Proteomes" id="UP001596050">
    <property type="component" value="Unassembled WGS sequence"/>
</dbReference>
<accession>A0ABW0LA12</accession>
<dbReference type="SUPFAM" id="SSF52172">
    <property type="entry name" value="CheY-like"/>
    <property type="match status" value="1"/>
</dbReference>
<evidence type="ECO:0008006" key="3">
    <source>
        <dbReference type="Google" id="ProtNLM"/>
    </source>
</evidence>
<dbReference type="Gene3D" id="3.40.50.2300">
    <property type="match status" value="1"/>
</dbReference>
<reference evidence="2" key="1">
    <citation type="journal article" date="2019" name="Int. J. Syst. Evol. Microbiol.">
        <title>The Global Catalogue of Microorganisms (GCM) 10K type strain sequencing project: providing services to taxonomists for standard genome sequencing and annotation.</title>
        <authorList>
            <consortium name="The Broad Institute Genomics Platform"/>
            <consortium name="The Broad Institute Genome Sequencing Center for Infectious Disease"/>
            <person name="Wu L."/>
            <person name="Ma J."/>
        </authorList>
    </citation>
    <scope>NUCLEOTIDE SEQUENCE [LARGE SCALE GENOMIC DNA]</scope>
    <source>
        <strain evidence="2">KACC 12649</strain>
    </source>
</reference>
<gene>
    <name evidence="1" type="ORF">ACFPN5_18705</name>
</gene>
<organism evidence="1 2">
    <name type="scientific">Massilia niabensis</name>
    <dbReference type="NCBI Taxonomy" id="544910"/>
    <lineage>
        <taxon>Bacteria</taxon>
        <taxon>Pseudomonadati</taxon>
        <taxon>Pseudomonadota</taxon>
        <taxon>Betaproteobacteria</taxon>
        <taxon>Burkholderiales</taxon>
        <taxon>Oxalobacteraceae</taxon>
        <taxon>Telluria group</taxon>
        <taxon>Massilia</taxon>
    </lineage>
</organism>
<comment type="caution">
    <text evidence="1">The sequence shown here is derived from an EMBL/GenBank/DDBJ whole genome shotgun (WGS) entry which is preliminary data.</text>
</comment>
<evidence type="ECO:0000313" key="1">
    <source>
        <dbReference type="EMBL" id="MFC5461847.1"/>
    </source>
</evidence>
<dbReference type="RefSeq" id="WP_379785294.1">
    <property type="nucleotide sequence ID" value="NZ_JBHSMU010000015.1"/>
</dbReference>
<name>A0ABW0LA12_9BURK</name>
<protein>
    <recommendedName>
        <fullName evidence="3">Response regulatory domain-containing protein</fullName>
    </recommendedName>
</protein>
<dbReference type="EMBL" id="JBHSMU010000015">
    <property type="protein sequence ID" value="MFC5461847.1"/>
    <property type="molecule type" value="Genomic_DNA"/>
</dbReference>
<keyword evidence="2" id="KW-1185">Reference proteome</keyword>
<dbReference type="InterPro" id="IPR011006">
    <property type="entry name" value="CheY-like_superfamily"/>
</dbReference>
<evidence type="ECO:0000313" key="2">
    <source>
        <dbReference type="Proteomes" id="UP001596050"/>
    </source>
</evidence>
<sequence>MQIQRKTILVIHPSAKDPAEIRRLLANLGHTAVTVAQEKAALNLLGTVRFDVIFTGLSGSDDGAARHFIRQLRSVAPGSALVGINAGGAGAANEPWHAECDATIAEPWSPSRVQWVLDFDLRYFGS</sequence>
<proteinExistence type="predicted"/>